<dbReference type="EMBL" id="KM355708">
    <property type="protein sequence ID" value="AIT53837.1"/>
    <property type="molecule type" value="Genomic_DNA"/>
</dbReference>
<keyword evidence="1" id="KW-1048">Host nucleus</keyword>
<evidence type="ECO:0000256" key="2">
    <source>
        <dbReference type="ARBA" id="ARBA00022612"/>
    </source>
</evidence>
<dbReference type="InterPro" id="IPR005208">
    <property type="entry name" value="Herpes_TT2"/>
</dbReference>
<organism evidence="6">
    <name type="scientific">Human herpesvirus 3</name>
    <name type="common">HHV-3</name>
    <name type="synonym">Varicella-zoster virus</name>
    <dbReference type="NCBI Taxonomy" id="10335"/>
    <lineage>
        <taxon>Viruses</taxon>
        <taxon>Duplodnaviria</taxon>
        <taxon>Heunggongvirae</taxon>
        <taxon>Peploviricota</taxon>
        <taxon>Herviviricetes</taxon>
        <taxon>Herpesvirales</taxon>
        <taxon>Orthoherpesviridae</taxon>
        <taxon>Alphaherpesvirinae</taxon>
        <taxon>Varicellovirus</taxon>
        <taxon>Varicellovirus humanalpha3</taxon>
    </lineage>
</organism>
<reference evidence="6" key="2">
    <citation type="submission" date="2014-08" db="EMBL/GenBank/DDBJ databases">
        <authorList>
            <person name="Depledge D.P."/>
        </authorList>
    </citation>
    <scope>NUCLEOTIDE SEQUENCE</scope>
    <source>
        <strain evidence="5">Bandim13</strain>
        <strain evidence="6">Bandim14</strain>
    </source>
</reference>
<name>A0A097HZ15_HHV3</name>
<feature type="compositionally biased region" description="Polar residues" evidence="4">
    <location>
        <begin position="19"/>
        <end position="37"/>
    </location>
</feature>
<evidence type="ECO:0000313" key="6">
    <source>
        <dbReference type="EMBL" id="AIT53837.1"/>
    </source>
</evidence>
<keyword evidence="3" id="KW-0231">Viral genome packaging</keyword>
<evidence type="ECO:0000313" key="5">
    <source>
        <dbReference type="EMBL" id="AIT53764.1"/>
    </source>
</evidence>
<proteinExistence type="inferred from homology"/>
<dbReference type="EMBL" id="KM355707">
    <property type="protein sequence ID" value="AIT53764.1"/>
    <property type="molecule type" value="Genomic_DNA"/>
</dbReference>
<evidence type="ECO:0000256" key="4">
    <source>
        <dbReference type="SAM" id="MobiDB-lite"/>
    </source>
</evidence>
<dbReference type="HAMAP" id="MF_04015">
    <property type="entry name" value="HSV_TRM2"/>
    <property type="match status" value="1"/>
</dbReference>
<accession>A0A097HZ15</accession>
<evidence type="ECO:0000256" key="3">
    <source>
        <dbReference type="ARBA" id="ARBA00023219"/>
    </source>
</evidence>
<evidence type="ECO:0000256" key="1">
    <source>
        <dbReference type="ARBA" id="ARBA00022562"/>
    </source>
</evidence>
<sequence>MYESENASEHHPELEDVFSENTGDSNPSMGSSDSTRSISGMRARDLITDTDVNLLNIDALESKYFPADSTFTLSVWFENLIPPEIEAILPTTDAQLNYISFTSRLASVLKHKESNDSEKSAYVVPCEHSASVTRRRDRFAGVMAKFLDLHEILKDA</sequence>
<protein>
    <submittedName>
        <fullName evidence="6">ORF 25</fullName>
    </submittedName>
</protein>
<dbReference type="Pfam" id="PF03581">
    <property type="entry name" value="Herpes_UL33"/>
    <property type="match status" value="1"/>
</dbReference>
<organismHost>
    <name type="scientific">Homo sapiens</name>
    <name type="common">Human</name>
    <dbReference type="NCBI Taxonomy" id="9606"/>
</organismHost>
<gene>
    <name evidence="6" type="primary">ORF 25</name>
</gene>
<dbReference type="GO" id="GO:0019073">
    <property type="term" value="P:viral DNA genome packaging"/>
    <property type="evidence" value="ECO:0007669"/>
    <property type="project" value="InterPro"/>
</dbReference>
<keyword evidence="2" id="KW-1188">Viral release from host cell</keyword>
<reference evidence="6" key="1">
    <citation type="journal article" date="2014" name="J. Virol.">
        <title>Evolution of co-circulating varicella zoster virus genotypes during a chickenpox outbreak in Guinea Bissau.</title>
        <authorList>
            <person name="Depledge D."/>
            <person name="Gray E."/>
            <person name="Kundu S."/>
            <person name="Cooray S."/>
            <person name="Poulsen A."/>
            <person name="Aaby P."/>
            <person name="Breuer J."/>
        </authorList>
    </citation>
    <scope>NUCLEOTIDE SEQUENCE</scope>
    <source>
        <strain evidence="5">Bandim13</strain>
        <strain evidence="6">Bandim14</strain>
    </source>
</reference>
<feature type="region of interest" description="Disordered" evidence="4">
    <location>
        <begin position="1"/>
        <end position="37"/>
    </location>
</feature>